<evidence type="ECO:0000313" key="1">
    <source>
        <dbReference type="EMBL" id="MFC7599326.1"/>
    </source>
</evidence>
<dbReference type="NCBIfam" id="NF045659">
    <property type="entry name" value="DiMArgaseDdahMtb"/>
    <property type="match status" value="1"/>
</dbReference>
<organism evidence="1 2">
    <name type="scientific">Streptosporangium amethystogenes subsp. fukuiense</name>
    <dbReference type="NCBI Taxonomy" id="698418"/>
    <lineage>
        <taxon>Bacteria</taxon>
        <taxon>Bacillati</taxon>
        <taxon>Actinomycetota</taxon>
        <taxon>Actinomycetes</taxon>
        <taxon>Streptosporangiales</taxon>
        <taxon>Streptosporangiaceae</taxon>
        <taxon>Streptosporangium</taxon>
    </lineage>
</organism>
<dbReference type="Proteomes" id="UP001596514">
    <property type="component" value="Unassembled WGS sequence"/>
</dbReference>
<protein>
    <submittedName>
        <fullName evidence="1">Dimethylargininase</fullName>
        <ecNumber evidence="1">3.5.3.18</ecNumber>
    </submittedName>
</protein>
<keyword evidence="2" id="KW-1185">Reference proteome</keyword>
<dbReference type="EC" id="3.5.3.18" evidence="1"/>
<gene>
    <name evidence="1" type="primary">ddaH</name>
    <name evidence="1" type="ORF">ACFQVD_04300</name>
</gene>
<dbReference type="Gene3D" id="3.75.10.10">
    <property type="entry name" value="L-arginine/glycine Amidinotransferase, Chain A"/>
    <property type="match status" value="1"/>
</dbReference>
<keyword evidence="1" id="KW-0378">Hydrolase</keyword>
<evidence type="ECO:0000313" key="2">
    <source>
        <dbReference type="Proteomes" id="UP001596514"/>
    </source>
</evidence>
<dbReference type="GO" id="GO:0016403">
    <property type="term" value="F:dimethylargininase activity"/>
    <property type="evidence" value="ECO:0007669"/>
    <property type="project" value="UniProtKB-EC"/>
</dbReference>
<sequence>MTQLAAEASQRTRRVARTRRYLMCPPTHFDVVYSINPWMNPDKPVDGALARLQWDGLLRAFLALGHQVEFIEPLPGYPDMVFAANGATVINGKVLSARFRYEERAAEGPAYLEWFRARGYETREAVHVNEGEGDYLHAGRYLLAGTGFRTDIRSHREAERFFGMPVAGLRLVDPHFYHLDTALAVLDHDQIMYYPGAFSKESQGVLRVLYPDAIIATEADAEVFGLNAVSDGRHVLMPPSATHLMDELRERGYEPIGVELSELLKSGGSAKCCTLELRAGRS</sequence>
<comment type="caution">
    <text evidence="1">The sequence shown here is derived from an EMBL/GenBank/DDBJ whole genome shotgun (WGS) entry which is preliminary data.</text>
</comment>
<dbReference type="SUPFAM" id="SSF55909">
    <property type="entry name" value="Pentein"/>
    <property type="match status" value="1"/>
</dbReference>
<dbReference type="RefSeq" id="WP_343965230.1">
    <property type="nucleotide sequence ID" value="NZ_BAAAGK010000028.1"/>
</dbReference>
<dbReference type="Pfam" id="PF19420">
    <property type="entry name" value="DDAH_eukar"/>
    <property type="match status" value="1"/>
</dbReference>
<dbReference type="EMBL" id="JBHTEE010000001">
    <property type="protein sequence ID" value="MFC7599326.1"/>
    <property type="molecule type" value="Genomic_DNA"/>
</dbReference>
<reference evidence="2" key="1">
    <citation type="journal article" date="2019" name="Int. J. Syst. Evol. Microbiol.">
        <title>The Global Catalogue of Microorganisms (GCM) 10K type strain sequencing project: providing services to taxonomists for standard genome sequencing and annotation.</title>
        <authorList>
            <consortium name="The Broad Institute Genomics Platform"/>
            <consortium name="The Broad Institute Genome Sequencing Center for Infectious Disease"/>
            <person name="Wu L."/>
            <person name="Ma J."/>
        </authorList>
    </citation>
    <scope>NUCLEOTIDE SEQUENCE [LARGE SCALE GENOMIC DNA]</scope>
    <source>
        <strain evidence="2">JCM 10083</strain>
    </source>
</reference>
<accession>A0ABW2SV35</accession>
<proteinExistence type="predicted"/>
<name>A0ABW2SV35_9ACTN</name>